<dbReference type="Pfam" id="PF01177">
    <property type="entry name" value="Asp_Glu_race"/>
    <property type="match status" value="1"/>
</dbReference>
<dbReference type="Gene3D" id="3.40.50.1860">
    <property type="match status" value="2"/>
</dbReference>
<dbReference type="RefSeq" id="WP_003781672.1">
    <property type="nucleotide sequence ID" value="NZ_GL870929.1"/>
</dbReference>
<dbReference type="EC" id="5.1.1.13" evidence="3"/>
<dbReference type="PANTHER" id="PTHR21198">
    <property type="entry name" value="GLUTAMATE RACEMASE"/>
    <property type="match status" value="1"/>
</dbReference>
<dbReference type="STRING" id="888741.HMPREF9098_0561"/>
<evidence type="ECO:0000256" key="1">
    <source>
        <dbReference type="ARBA" id="ARBA00007847"/>
    </source>
</evidence>
<organism evidence="3 4">
    <name type="scientific">Kingella denitrificans ATCC 33394</name>
    <dbReference type="NCBI Taxonomy" id="888741"/>
    <lineage>
        <taxon>Bacteria</taxon>
        <taxon>Pseudomonadati</taxon>
        <taxon>Pseudomonadota</taxon>
        <taxon>Betaproteobacteria</taxon>
        <taxon>Neisseriales</taxon>
        <taxon>Neisseriaceae</taxon>
        <taxon>Kingella</taxon>
    </lineage>
</organism>
<dbReference type="PANTHER" id="PTHR21198:SF7">
    <property type="entry name" value="ASPARTATE-GLUTAMATE RACEMASE FAMILY"/>
    <property type="match status" value="1"/>
</dbReference>
<dbReference type="Proteomes" id="UP000004088">
    <property type="component" value="Unassembled WGS sequence"/>
</dbReference>
<evidence type="ECO:0000313" key="4">
    <source>
        <dbReference type="Proteomes" id="UP000004088"/>
    </source>
</evidence>
<dbReference type="InterPro" id="IPR001920">
    <property type="entry name" value="Asp/Glu_race"/>
</dbReference>
<evidence type="ECO:0000256" key="2">
    <source>
        <dbReference type="ARBA" id="ARBA00023235"/>
    </source>
</evidence>
<proteinExistence type="inferred from homology"/>
<keyword evidence="4" id="KW-1185">Reference proteome</keyword>
<dbReference type="SUPFAM" id="SSF53681">
    <property type="entry name" value="Aspartate/glutamate racemase"/>
    <property type="match status" value="2"/>
</dbReference>
<comment type="similarity">
    <text evidence="1">Belongs to the aspartate/glutamate racemases family.</text>
</comment>
<sequence>MNTLGIIGGMSPESTAAYYLHINRRVNQIKGGNHSAPLLLHSVEFQHIADCQKSGDWPQAGSLLAQSARTLQNAGAQGILLATNTMHKVAVPIAAAVSVPFLHILDAVAQAVRVQGFATVGLLGTRFTMQDGFYTDGLAERGIRTLVPDEAEQAEIHRIIFDELCTGQIREDSKRRYLNAIAALAKRGAQAVILGCTEIGLLVQQGDTPVPLLDSTEIHVQKAVEFIVD</sequence>
<comment type="caution">
    <text evidence="3">The sequence shown here is derived from an EMBL/GenBank/DDBJ whole genome shotgun (WGS) entry which is preliminary data.</text>
</comment>
<dbReference type="InterPro" id="IPR015942">
    <property type="entry name" value="Asp/Glu/hydantoin_racemase"/>
</dbReference>
<dbReference type="AlphaFoldDB" id="F0EXH7"/>
<protein>
    <submittedName>
        <fullName evidence="3">Aspartate racemase</fullName>
        <ecNumber evidence="3">5.1.1.13</ecNumber>
    </submittedName>
</protein>
<gene>
    <name evidence="3" type="primary">racX</name>
    <name evidence="3" type="ORF">HMPREF9098_0561</name>
</gene>
<dbReference type="InterPro" id="IPR004380">
    <property type="entry name" value="Asp_race"/>
</dbReference>
<reference evidence="3 4" key="1">
    <citation type="submission" date="2011-01" db="EMBL/GenBank/DDBJ databases">
        <authorList>
            <person name="Muzny D."/>
            <person name="Qin X."/>
            <person name="Deng J."/>
            <person name="Jiang H."/>
            <person name="Liu Y."/>
            <person name="Qu J."/>
            <person name="Song X.-Z."/>
            <person name="Zhang L."/>
            <person name="Thornton R."/>
            <person name="Coyle M."/>
            <person name="Francisco L."/>
            <person name="Jackson L."/>
            <person name="Javaid M."/>
            <person name="Korchina V."/>
            <person name="Kovar C."/>
            <person name="Mata R."/>
            <person name="Mathew T."/>
            <person name="Ngo R."/>
            <person name="Nguyen L."/>
            <person name="Nguyen N."/>
            <person name="Okwuonu G."/>
            <person name="Ongeri F."/>
            <person name="Pham C."/>
            <person name="Simmons D."/>
            <person name="Wilczek-Boney K."/>
            <person name="Hale W."/>
            <person name="Jakkamsetti A."/>
            <person name="Pham P."/>
            <person name="Ruth R."/>
            <person name="San Lucas F."/>
            <person name="Warren J."/>
            <person name="Zhang J."/>
            <person name="Zhao Z."/>
            <person name="Zhou C."/>
            <person name="Zhu D."/>
            <person name="Lee S."/>
            <person name="Bess C."/>
            <person name="Blankenburg K."/>
            <person name="Forbes L."/>
            <person name="Fu Q."/>
            <person name="Gubbala S."/>
            <person name="Hirani K."/>
            <person name="Jayaseelan J.C."/>
            <person name="Lara F."/>
            <person name="Munidasa M."/>
            <person name="Palculict T."/>
            <person name="Patil S."/>
            <person name="Pu L.-L."/>
            <person name="Saada N."/>
            <person name="Tang L."/>
            <person name="Weissenberger G."/>
            <person name="Zhu Y."/>
            <person name="Hemphill L."/>
            <person name="Shang Y."/>
            <person name="Youmans B."/>
            <person name="Ayvaz T."/>
            <person name="Ross M."/>
            <person name="Santibanez J."/>
            <person name="Aqrawi P."/>
            <person name="Gross S."/>
            <person name="Joshi V."/>
            <person name="Fowler G."/>
            <person name="Nazareth L."/>
            <person name="Reid J."/>
            <person name="Worley K."/>
            <person name="Petrosino J."/>
            <person name="Highlander S."/>
            <person name="Gibbs R."/>
        </authorList>
    </citation>
    <scope>NUCLEOTIDE SEQUENCE [LARGE SCALE GENOMIC DNA]</scope>
    <source>
        <strain evidence="3 4">ATCC 33394</strain>
    </source>
</reference>
<dbReference type="EMBL" id="AEWV01000008">
    <property type="protein sequence ID" value="EGC18008.1"/>
    <property type="molecule type" value="Genomic_DNA"/>
</dbReference>
<accession>F0EXH7</accession>
<name>F0EXH7_9NEIS</name>
<dbReference type="GO" id="GO:0047689">
    <property type="term" value="F:aspartate racemase activity"/>
    <property type="evidence" value="ECO:0007669"/>
    <property type="project" value="UniProtKB-EC"/>
</dbReference>
<evidence type="ECO:0000313" key="3">
    <source>
        <dbReference type="EMBL" id="EGC18008.1"/>
    </source>
</evidence>
<dbReference type="NCBIfam" id="TIGR00035">
    <property type="entry name" value="asp_race"/>
    <property type="match status" value="1"/>
</dbReference>
<keyword evidence="2 3" id="KW-0413">Isomerase</keyword>
<dbReference type="HOGENOM" id="CLU_055360_1_0_4"/>